<feature type="domain" description="Transcription regulator PadR N-terminal" evidence="1">
    <location>
        <begin position="14"/>
        <end position="88"/>
    </location>
</feature>
<dbReference type="PANTHER" id="PTHR33169:SF14">
    <property type="entry name" value="TRANSCRIPTIONAL REGULATOR RV3488"/>
    <property type="match status" value="1"/>
</dbReference>
<dbReference type="InterPro" id="IPR005149">
    <property type="entry name" value="Tscrpt_reg_PadR_N"/>
</dbReference>
<dbReference type="InterPro" id="IPR052509">
    <property type="entry name" value="Metal_resp_DNA-bind_regulator"/>
</dbReference>
<dbReference type="KEGG" id="vgu:HYG85_16070"/>
<protein>
    <submittedName>
        <fullName evidence="2">Helix-turn-helix transcriptional regulator</fullName>
    </submittedName>
</protein>
<dbReference type="EMBL" id="CP058561">
    <property type="protein sequence ID" value="QUH30337.1"/>
    <property type="molecule type" value="Genomic_DNA"/>
</dbReference>
<evidence type="ECO:0000313" key="2">
    <source>
        <dbReference type="EMBL" id="QUH30337.1"/>
    </source>
</evidence>
<dbReference type="Pfam" id="PF03551">
    <property type="entry name" value="PadR"/>
    <property type="match status" value="1"/>
</dbReference>
<dbReference type="Gene3D" id="1.10.10.10">
    <property type="entry name" value="Winged helix-like DNA-binding domain superfamily/Winged helix DNA-binding domain"/>
    <property type="match status" value="1"/>
</dbReference>
<keyword evidence="3" id="KW-1185">Reference proteome</keyword>
<sequence length="107" mass="12681">MNKELLKGTTDIMILNLLKKEPMYGYGMIKEFAILSKGTFKFKEGTLYPILHNLEKKELIESLWKQNPGERKRKYYQITKKGISTLEERSTEWEIFQQAINDVLSYE</sequence>
<organism evidence="2 3">
    <name type="scientific">Vallitalea guaymasensis</name>
    <dbReference type="NCBI Taxonomy" id="1185412"/>
    <lineage>
        <taxon>Bacteria</taxon>
        <taxon>Bacillati</taxon>
        <taxon>Bacillota</taxon>
        <taxon>Clostridia</taxon>
        <taxon>Lachnospirales</taxon>
        <taxon>Vallitaleaceae</taxon>
        <taxon>Vallitalea</taxon>
    </lineage>
</organism>
<name>A0A8J8SD13_9FIRM</name>
<dbReference type="Proteomes" id="UP000677305">
    <property type="component" value="Chromosome"/>
</dbReference>
<accession>A0A8J8SD13</accession>
<dbReference type="RefSeq" id="WP_212690512.1">
    <property type="nucleotide sequence ID" value="NZ_CP058561.1"/>
</dbReference>
<dbReference type="AlphaFoldDB" id="A0A8J8SD13"/>
<dbReference type="InterPro" id="IPR036388">
    <property type="entry name" value="WH-like_DNA-bd_sf"/>
</dbReference>
<dbReference type="SUPFAM" id="SSF46785">
    <property type="entry name" value="Winged helix' DNA-binding domain"/>
    <property type="match status" value="1"/>
</dbReference>
<evidence type="ECO:0000259" key="1">
    <source>
        <dbReference type="Pfam" id="PF03551"/>
    </source>
</evidence>
<gene>
    <name evidence="2" type="ORF">HYG85_16070</name>
</gene>
<reference evidence="2 3" key="1">
    <citation type="submission" date="2020-07" db="EMBL/GenBank/DDBJ databases">
        <title>Vallitalea guaymasensis genome.</title>
        <authorList>
            <person name="Postec A."/>
        </authorList>
    </citation>
    <scope>NUCLEOTIDE SEQUENCE [LARGE SCALE GENOMIC DNA]</scope>
    <source>
        <strain evidence="2 3">Ra1766G1</strain>
    </source>
</reference>
<evidence type="ECO:0000313" key="3">
    <source>
        <dbReference type="Proteomes" id="UP000677305"/>
    </source>
</evidence>
<dbReference type="PANTHER" id="PTHR33169">
    <property type="entry name" value="PADR-FAMILY TRANSCRIPTIONAL REGULATOR"/>
    <property type="match status" value="1"/>
</dbReference>
<dbReference type="InterPro" id="IPR036390">
    <property type="entry name" value="WH_DNA-bd_sf"/>
</dbReference>
<proteinExistence type="predicted"/>